<keyword evidence="1" id="KW-0472">Membrane</keyword>
<gene>
    <name evidence="2" type="ORF">B0J15DRAFT_462897</name>
</gene>
<keyword evidence="3" id="KW-1185">Reference proteome</keyword>
<dbReference type="EMBL" id="JAGTJS010000005">
    <property type="protein sequence ID" value="KAH7268908.1"/>
    <property type="molecule type" value="Genomic_DNA"/>
</dbReference>
<evidence type="ECO:0000313" key="3">
    <source>
        <dbReference type="Proteomes" id="UP000736672"/>
    </source>
</evidence>
<dbReference type="AlphaFoldDB" id="A0A9P9KV21"/>
<feature type="transmembrane region" description="Helical" evidence="1">
    <location>
        <begin position="104"/>
        <end position="124"/>
    </location>
</feature>
<organism evidence="2 3">
    <name type="scientific">Fusarium solani</name>
    <name type="common">Filamentous fungus</name>
    <dbReference type="NCBI Taxonomy" id="169388"/>
    <lineage>
        <taxon>Eukaryota</taxon>
        <taxon>Fungi</taxon>
        <taxon>Dikarya</taxon>
        <taxon>Ascomycota</taxon>
        <taxon>Pezizomycotina</taxon>
        <taxon>Sordariomycetes</taxon>
        <taxon>Hypocreomycetidae</taxon>
        <taxon>Hypocreales</taxon>
        <taxon>Nectriaceae</taxon>
        <taxon>Fusarium</taxon>
        <taxon>Fusarium solani species complex</taxon>
    </lineage>
</organism>
<evidence type="ECO:0000313" key="2">
    <source>
        <dbReference type="EMBL" id="KAH7268908.1"/>
    </source>
</evidence>
<accession>A0A9P9KV21</accession>
<protein>
    <submittedName>
        <fullName evidence="2">Uncharacterized protein</fullName>
    </submittedName>
</protein>
<keyword evidence="1" id="KW-1133">Transmembrane helix</keyword>
<sequence>MSSHGQIQTNGPQAQIDGPPYLVTTAATLGGRPTPSVDDPICGVFIAFFLASAIFNMTIYIRNRRRGHKFLFSAVLCGFSIARIVACSLRIVVGSKAHQVNTVIASQVFNSAGVVMIFVINLFFTQRILRAYHPRLGWGKLATLVSRFLLFSLIATLIMTITAVVYSFYTLDVGVRKTIRHIQLFSATYIAVMAFLPSPITIVSVLFSSPEKVERFGRGRMETKVYLLIGTSTLLAFGAGFRAGTSYVIRPITDPAWFHHKACFYIVNFAIEIVVVYSYALSRFDRRFFIPNGSSGPGDYSRIEEVTIPLGDQSADLTLGSQDRLSIRDFQLQKVRNVGA</sequence>
<comment type="caution">
    <text evidence="2">The sequence shown here is derived from an EMBL/GenBank/DDBJ whole genome shotgun (WGS) entry which is preliminary data.</text>
</comment>
<name>A0A9P9KV21_FUSSL</name>
<feature type="transmembrane region" description="Helical" evidence="1">
    <location>
        <begin position="264"/>
        <end position="281"/>
    </location>
</feature>
<dbReference type="OrthoDB" id="3357002at2759"/>
<dbReference type="PANTHER" id="PTHR35184">
    <property type="entry name" value="YALI0C10208P"/>
    <property type="match status" value="1"/>
</dbReference>
<feature type="transmembrane region" description="Helical" evidence="1">
    <location>
        <begin position="181"/>
        <end position="205"/>
    </location>
</feature>
<feature type="transmembrane region" description="Helical" evidence="1">
    <location>
        <begin position="144"/>
        <end position="169"/>
    </location>
</feature>
<keyword evidence="1" id="KW-0812">Transmembrane</keyword>
<proteinExistence type="predicted"/>
<reference evidence="2" key="1">
    <citation type="journal article" date="2021" name="Nat. Commun.">
        <title>Genetic determinants of endophytism in the Arabidopsis root mycobiome.</title>
        <authorList>
            <person name="Mesny F."/>
            <person name="Miyauchi S."/>
            <person name="Thiergart T."/>
            <person name="Pickel B."/>
            <person name="Atanasova L."/>
            <person name="Karlsson M."/>
            <person name="Huettel B."/>
            <person name="Barry K.W."/>
            <person name="Haridas S."/>
            <person name="Chen C."/>
            <person name="Bauer D."/>
            <person name="Andreopoulos W."/>
            <person name="Pangilinan J."/>
            <person name="LaButti K."/>
            <person name="Riley R."/>
            <person name="Lipzen A."/>
            <person name="Clum A."/>
            <person name="Drula E."/>
            <person name="Henrissat B."/>
            <person name="Kohler A."/>
            <person name="Grigoriev I.V."/>
            <person name="Martin F.M."/>
            <person name="Hacquard S."/>
        </authorList>
    </citation>
    <scope>NUCLEOTIDE SEQUENCE</scope>
    <source>
        <strain evidence="2">FSSC 5 MPI-SDFR-AT-0091</strain>
    </source>
</reference>
<dbReference type="InterPro" id="IPR021460">
    <property type="entry name" value="DUF3112"/>
</dbReference>
<dbReference type="Proteomes" id="UP000736672">
    <property type="component" value="Unassembled WGS sequence"/>
</dbReference>
<feature type="transmembrane region" description="Helical" evidence="1">
    <location>
        <begin position="70"/>
        <end position="92"/>
    </location>
</feature>
<dbReference type="PANTHER" id="PTHR35184:SF1">
    <property type="entry name" value="INTEGRAL MEMBRANE PROTEIN"/>
    <property type="match status" value="1"/>
</dbReference>
<feature type="transmembrane region" description="Helical" evidence="1">
    <location>
        <begin position="225"/>
        <end position="244"/>
    </location>
</feature>
<feature type="transmembrane region" description="Helical" evidence="1">
    <location>
        <begin position="41"/>
        <end position="61"/>
    </location>
</feature>
<dbReference type="Pfam" id="PF11309">
    <property type="entry name" value="DUF3112"/>
    <property type="match status" value="1"/>
</dbReference>
<evidence type="ECO:0000256" key="1">
    <source>
        <dbReference type="SAM" id="Phobius"/>
    </source>
</evidence>